<evidence type="ECO:0000256" key="1">
    <source>
        <dbReference type="SAM" id="Phobius"/>
    </source>
</evidence>
<accession>A0A2U2BXW5</accession>
<evidence type="ECO:0000313" key="3">
    <source>
        <dbReference type="Proteomes" id="UP000245168"/>
    </source>
</evidence>
<dbReference type="RefSeq" id="WP_109252129.1">
    <property type="nucleotide sequence ID" value="NZ_QEXV01000001.1"/>
</dbReference>
<comment type="caution">
    <text evidence="2">The sequence shown here is derived from an EMBL/GenBank/DDBJ whole genome shotgun (WGS) entry which is preliminary data.</text>
</comment>
<dbReference type="EMBL" id="QEXV01000001">
    <property type="protein sequence ID" value="PWE18855.1"/>
    <property type="molecule type" value="Genomic_DNA"/>
</dbReference>
<reference evidence="3" key="1">
    <citation type="submission" date="2018-05" db="EMBL/GenBank/DDBJ databases">
        <authorList>
            <person name="Liu B.-T."/>
        </authorList>
    </citation>
    <scope>NUCLEOTIDE SEQUENCE [LARGE SCALE GENOMIC DNA]</scope>
    <source>
        <strain evidence="3">WD6-1</strain>
    </source>
</reference>
<keyword evidence="1" id="KW-0472">Membrane</keyword>
<organism evidence="2 3">
    <name type="scientific">Marinicauda salina</name>
    <dbReference type="NCBI Taxonomy" id="2135793"/>
    <lineage>
        <taxon>Bacteria</taxon>
        <taxon>Pseudomonadati</taxon>
        <taxon>Pseudomonadota</taxon>
        <taxon>Alphaproteobacteria</taxon>
        <taxon>Maricaulales</taxon>
        <taxon>Maricaulaceae</taxon>
        <taxon>Marinicauda</taxon>
    </lineage>
</organism>
<gene>
    <name evidence="2" type="ORF">DDZ18_04500</name>
</gene>
<proteinExistence type="predicted"/>
<name>A0A2U2BXW5_9PROT</name>
<evidence type="ECO:0000313" key="2">
    <source>
        <dbReference type="EMBL" id="PWE18855.1"/>
    </source>
</evidence>
<keyword evidence="1" id="KW-1133">Transmembrane helix</keyword>
<feature type="transmembrane region" description="Helical" evidence="1">
    <location>
        <begin position="41"/>
        <end position="66"/>
    </location>
</feature>
<keyword evidence="1" id="KW-0812">Transmembrane</keyword>
<protein>
    <submittedName>
        <fullName evidence="2">Uncharacterized protein</fullName>
    </submittedName>
</protein>
<sequence length="84" mass="8957">MSFKQRLRGFVGVFAAAVVFLAWAGVAAVWAADMPTAIFTAAVVVAAFATEGAIWVAAVVLGWSLFENRRALWRRLTGGKQGEA</sequence>
<keyword evidence="3" id="KW-1185">Reference proteome</keyword>
<dbReference type="AlphaFoldDB" id="A0A2U2BXW5"/>
<dbReference type="Proteomes" id="UP000245168">
    <property type="component" value="Unassembled WGS sequence"/>
</dbReference>